<feature type="compositionally biased region" description="Low complexity" evidence="11">
    <location>
        <begin position="509"/>
        <end position="532"/>
    </location>
</feature>
<dbReference type="InterPro" id="IPR017441">
    <property type="entry name" value="Protein_kinase_ATP_BS"/>
</dbReference>
<dbReference type="InterPro" id="IPR011009">
    <property type="entry name" value="Kinase-like_dom_sf"/>
</dbReference>
<dbReference type="GO" id="GO:0005737">
    <property type="term" value="C:cytoplasm"/>
    <property type="evidence" value="ECO:0007669"/>
    <property type="project" value="TreeGrafter"/>
</dbReference>
<feature type="compositionally biased region" description="Polar residues" evidence="11">
    <location>
        <begin position="441"/>
        <end position="450"/>
    </location>
</feature>
<evidence type="ECO:0000313" key="13">
    <source>
        <dbReference type="EMBL" id="GJJ15018.1"/>
    </source>
</evidence>
<dbReference type="InterPro" id="IPR008271">
    <property type="entry name" value="Ser/Thr_kinase_AS"/>
</dbReference>
<feature type="compositionally biased region" description="Pro residues" evidence="11">
    <location>
        <begin position="403"/>
        <end position="413"/>
    </location>
</feature>
<keyword evidence="6" id="KW-0418">Kinase</keyword>
<dbReference type="Pfam" id="PF00069">
    <property type="entry name" value="Pkinase"/>
    <property type="match status" value="1"/>
</dbReference>
<protein>
    <recommendedName>
        <fullName evidence="2">non-specific serine/threonine protein kinase</fullName>
        <ecNumber evidence="2">2.7.11.1</ecNumber>
    </recommendedName>
</protein>
<dbReference type="Gene3D" id="1.10.510.10">
    <property type="entry name" value="Transferase(Phosphotransferase) domain 1"/>
    <property type="match status" value="1"/>
</dbReference>
<comment type="catalytic activity">
    <reaction evidence="8">
        <text>L-threonyl-[protein] + ATP = O-phospho-L-threonyl-[protein] + ADP + H(+)</text>
        <dbReference type="Rhea" id="RHEA:46608"/>
        <dbReference type="Rhea" id="RHEA-COMP:11060"/>
        <dbReference type="Rhea" id="RHEA-COMP:11605"/>
        <dbReference type="ChEBI" id="CHEBI:15378"/>
        <dbReference type="ChEBI" id="CHEBI:30013"/>
        <dbReference type="ChEBI" id="CHEBI:30616"/>
        <dbReference type="ChEBI" id="CHEBI:61977"/>
        <dbReference type="ChEBI" id="CHEBI:456216"/>
        <dbReference type="EC" id="2.7.11.1"/>
    </reaction>
</comment>
<evidence type="ECO:0000256" key="11">
    <source>
        <dbReference type="SAM" id="MobiDB-lite"/>
    </source>
</evidence>
<dbReference type="PANTHER" id="PTHR48012:SF21">
    <property type="entry name" value="PH DOMAIN-CONTAINING PROTEIN"/>
    <property type="match status" value="1"/>
</dbReference>
<organism evidence="13 14">
    <name type="scientific">Clathrus columnatus</name>
    <dbReference type="NCBI Taxonomy" id="1419009"/>
    <lineage>
        <taxon>Eukaryota</taxon>
        <taxon>Fungi</taxon>
        <taxon>Dikarya</taxon>
        <taxon>Basidiomycota</taxon>
        <taxon>Agaricomycotina</taxon>
        <taxon>Agaricomycetes</taxon>
        <taxon>Phallomycetidae</taxon>
        <taxon>Phallales</taxon>
        <taxon>Clathraceae</taxon>
        <taxon>Clathrus</taxon>
    </lineage>
</organism>
<feature type="compositionally biased region" description="Acidic residues" evidence="11">
    <location>
        <begin position="928"/>
        <end position="939"/>
    </location>
</feature>
<dbReference type="SUPFAM" id="SSF56112">
    <property type="entry name" value="Protein kinase-like (PK-like)"/>
    <property type="match status" value="1"/>
</dbReference>
<keyword evidence="4" id="KW-0808">Transferase</keyword>
<feature type="compositionally biased region" description="Low complexity" evidence="11">
    <location>
        <begin position="673"/>
        <end position="693"/>
    </location>
</feature>
<evidence type="ECO:0000256" key="6">
    <source>
        <dbReference type="ARBA" id="ARBA00022777"/>
    </source>
</evidence>
<feature type="compositionally biased region" description="Low complexity" evidence="11">
    <location>
        <begin position="539"/>
        <end position="549"/>
    </location>
</feature>
<feature type="region of interest" description="Disordered" evidence="11">
    <location>
        <begin position="626"/>
        <end position="790"/>
    </location>
</feature>
<dbReference type="InterPro" id="IPR000719">
    <property type="entry name" value="Prot_kinase_dom"/>
</dbReference>
<comment type="catalytic activity">
    <reaction evidence="9">
        <text>L-seryl-[protein] + ATP = O-phospho-L-seryl-[protein] + ADP + H(+)</text>
        <dbReference type="Rhea" id="RHEA:17989"/>
        <dbReference type="Rhea" id="RHEA-COMP:9863"/>
        <dbReference type="Rhea" id="RHEA-COMP:11604"/>
        <dbReference type="ChEBI" id="CHEBI:15378"/>
        <dbReference type="ChEBI" id="CHEBI:29999"/>
        <dbReference type="ChEBI" id="CHEBI:30616"/>
        <dbReference type="ChEBI" id="CHEBI:83421"/>
        <dbReference type="ChEBI" id="CHEBI:456216"/>
        <dbReference type="EC" id="2.7.11.1"/>
    </reaction>
</comment>
<dbReference type="EMBL" id="BPWL01000010">
    <property type="protein sequence ID" value="GJJ15018.1"/>
    <property type="molecule type" value="Genomic_DNA"/>
</dbReference>
<keyword evidence="14" id="KW-1185">Reference proteome</keyword>
<feature type="compositionally biased region" description="Low complexity" evidence="11">
    <location>
        <begin position="566"/>
        <end position="580"/>
    </location>
</feature>
<evidence type="ECO:0000259" key="12">
    <source>
        <dbReference type="PROSITE" id="PS50011"/>
    </source>
</evidence>
<feature type="compositionally biased region" description="Pro residues" evidence="11">
    <location>
        <begin position="581"/>
        <end position="593"/>
    </location>
</feature>
<dbReference type="AlphaFoldDB" id="A0AAV5ANE2"/>
<feature type="compositionally biased region" description="Polar residues" evidence="11">
    <location>
        <begin position="485"/>
        <end position="495"/>
    </location>
</feature>
<dbReference type="Proteomes" id="UP001050691">
    <property type="component" value="Unassembled WGS sequence"/>
</dbReference>
<dbReference type="PROSITE" id="PS00108">
    <property type="entry name" value="PROTEIN_KINASE_ST"/>
    <property type="match status" value="1"/>
</dbReference>
<evidence type="ECO:0000256" key="4">
    <source>
        <dbReference type="ARBA" id="ARBA00022679"/>
    </source>
</evidence>
<evidence type="ECO:0000256" key="1">
    <source>
        <dbReference type="ARBA" id="ARBA00008874"/>
    </source>
</evidence>
<keyword evidence="3" id="KW-0723">Serine/threonine-protein kinase</keyword>
<comment type="similarity">
    <text evidence="1">Belongs to the protein kinase superfamily. STE Ser/Thr protein kinase family. STE20 subfamily.</text>
</comment>
<dbReference type="PROSITE" id="PS50011">
    <property type="entry name" value="PROTEIN_KINASE_DOM"/>
    <property type="match status" value="1"/>
</dbReference>
<dbReference type="PANTHER" id="PTHR48012">
    <property type="entry name" value="STERILE20-LIKE KINASE, ISOFORM B-RELATED"/>
    <property type="match status" value="1"/>
</dbReference>
<evidence type="ECO:0000313" key="14">
    <source>
        <dbReference type="Proteomes" id="UP001050691"/>
    </source>
</evidence>
<feature type="compositionally biased region" description="Low complexity" evidence="11">
    <location>
        <begin position="644"/>
        <end position="657"/>
    </location>
</feature>
<evidence type="ECO:0000256" key="2">
    <source>
        <dbReference type="ARBA" id="ARBA00012513"/>
    </source>
</evidence>
<evidence type="ECO:0000256" key="7">
    <source>
        <dbReference type="ARBA" id="ARBA00022840"/>
    </source>
</evidence>
<proteinExistence type="inferred from homology"/>
<dbReference type="SMART" id="SM00220">
    <property type="entry name" value="S_TKc"/>
    <property type="match status" value="1"/>
</dbReference>
<dbReference type="InterPro" id="IPR050629">
    <property type="entry name" value="STE20/SPS1-PAK"/>
</dbReference>
<evidence type="ECO:0000256" key="9">
    <source>
        <dbReference type="ARBA" id="ARBA00048679"/>
    </source>
</evidence>
<dbReference type="FunFam" id="1.10.510.10:FF:000499">
    <property type="entry name" value="Serine/threonine-protein kinase KIC1"/>
    <property type="match status" value="1"/>
</dbReference>
<feature type="domain" description="Protein kinase" evidence="12">
    <location>
        <begin position="19"/>
        <end position="277"/>
    </location>
</feature>
<name>A0AAV5ANE2_9AGAM</name>
<dbReference type="GO" id="GO:0005524">
    <property type="term" value="F:ATP binding"/>
    <property type="evidence" value="ECO:0007669"/>
    <property type="project" value="UniProtKB-UniRule"/>
</dbReference>
<feature type="compositionally biased region" description="Polar residues" evidence="11">
    <location>
        <begin position="337"/>
        <end position="364"/>
    </location>
</feature>
<evidence type="ECO:0000256" key="3">
    <source>
        <dbReference type="ARBA" id="ARBA00022527"/>
    </source>
</evidence>
<dbReference type="Gene3D" id="3.30.200.20">
    <property type="entry name" value="Phosphorylase Kinase, domain 1"/>
    <property type="match status" value="1"/>
</dbReference>
<evidence type="ECO:0000256" key="10">
    <source>
        <dbReference type="PROSITE-ProRule" id="PRU10141"/>
    </source>
</evidence>
<dbReference type="EC" id="2.7.11.1" evidence="2"/>
<feature type="region of interest" description="Disordered" evidence="11">
    <location>
        <begin position="916"/>
        <end position="946"/>
    </location>
</feature>
<reference evidence="13" key="1">
    <citation type="submission" date="2021-10" db="EMBL/GenBank/DDBJ databases">
        <title>De novo Genome Assembly of Clathrus columnatus (Basidiomycota, Fungi) Using Illumina and Nanopore Sequence Data.</title>
        <authorList>
            <person name="Ogiso-Tanaka E."/>
            <person name="Itagaki H."/>
            <person name="Hosoya T."/>
            <person name="Hosaka K."/>
        </authorList>
    </citation>
    <scope>NUCLEOTIDE SEQUENCE</scope>
    <source>
        <strain evidence="13">MO-923</strain>
    </source>
</reference>
<comment type="caution">
    <text evidence="13">The sequence shown here is derived from an EMBL/GenBank/DDBJ whole genome shotgun (WGS) entry which is preliminary data.</text>
</comment>
<keyword evidence="7 10" id="KW-0067">ATP-binding</keyword>
<evidence type="ECO:0000256" key="5">
    <source>
        <dbReference type="ARBA" id="ARBA00022741"/>
    </source>
</evidence>
<keyword evidence="5 10" id="KW-0547">Nucleotide-binding</keyword>
<dbReference type="PROSITE" id="PS00107">
    <property type="entry name" value="PROTEIN_KINASE_ATP"/>
    <property type="match status" value="1"/>
</dbReference>
<feature type="region of interest" description="Disordered" evidence="11">
    <location>
        <begin position="333"/>
        <end position="594"/>
    </location>
</feature>
<feature type="compositionally biased region" description="Low complexity" evidence="11">
    <location>
        <begin position="458"/>
        <end position="484"/>
    </location>
</feature>
<accession>A0AAV5ANE2</accession>
<evidence type="ECO:0000256" key="8">
    <source>
        <dbReference type="ARBA" id="ARBA00047899"/>
    </source>
</evidence>
<sequence>MSSLRSIPVQNQVPVTQLYRKLEIVGKGAYGAVYRGIHIPTGDIVALKIINLDTPDDDVEDIQREVALLSQLRGPGTNNVTKYYGCYLDGPHVWIVMDYASGGSVRTLMKATKGNVIEERYSVIIIRELLGALVYIHKSGVIHRDIKAANVLVTDQGRVILCDFGVSALLSTAHSKRTTFVGTPYWMAPEVITSGSMYDSKADIWSLGITLYEMIIGAPPHSNQVEMKVLSLIPSTKPPRLAEHDGSKDMRDFLAMCLKEVPGERANAEDLTKARWIKVATKTPVSILRELIIQYDAWSRAGGVRQSLVAEDEDDDDSLKSNRRESTWEFNTLRGGSLSSVDPSALTSNNSTNDQNGNTHTSTDPIPKRMPPRSLRMLFEGAEGSAGNSDPFGMITRSRTTTPAPPPSLPPLPLSGRQSPIDNSRDADKTVKKTGVAVSITPPSVKTQQPPTFPHIEPSSPQSSNGSRSSSRSSPNRSTSPTSSAHGSDPTTARQATFAFPPLPPVPPMSVSTSTSSLSQQLSPQNTSIVSSSDDESISTRPRSSTRTATYREVRQNRGLPDISIPPNTNKSKTPSTSPSSPSPPVGGIPPFPAVSAVRNDSIASGSSTSTIRRVRKVATASPVNFQFPASSRPRVGSQPEQFTSTAVTTSLTLSSSPPNTQTVPMNEETGKTSPTLLRTTSPTSSPTHQTTHSLDDSIINSPGSIHRTGLTMPLPPFSRAHSATPAGRRSTSAKHGAALSRGPSLNRQGSVAVMETVPTTPIAPPPLRVPKSENASTSGYRSEGETGGMKVPTLKDVLKLSPLPMDSIGNPDLLPPSPSIHAPLTRLPSRPHQPPIPLHVVTTTSTTPFDQNTPSDGPSAAEILKPPVLRPLDLLAFAASPAETHAELARTVDDLAKWLSFVENGLTDLLERSLSEGGGQTVIKENFEEEEDGDDLDVGSDISLQ</sequence>
<dbReference type="GO" id="GO:0004674">
    <property type="term" value="F:protein serine/threonine kinase activity"/>
    <property type="evidence" value="ECO:0007669"/>
    <property type="project" value="UniProtKB-KW"/>
</dbReference>
<gene>
    <name evidence="13" type="ORF">Clacol_009291</name>
</gene>
<feature type="binding site" evidence="10">
    <location>
        <position position="48"/>
    </location>
    <ligand>
        <name>ATP</name>
        <dbReference type="ChEBI" id="CHEBI:30616"/>
    </ligand>
</feature>